<protein>
    <submittedName>
        <fullName evidence="4">Membrane protein</fullName>
    </submittedName>
</protein>
<keyword evidence="1" id="KW-0812">Transmembrane</keyword>
<gene>
    <name evidence="4" type="ORF">BRUM_0659</name>
</gene>
<feature type="transmembrane region" description="Helical" evidence="1">
    <location>
        <begin position="519"/>
        <end position="539"/>
    </location>
</feature>
<keyword evidence="1" id="KW-0472">Membrane</keyword>
<evidence type="ECO:0000259" key="3">
    <source>
        <dbReference type="Pfam" id="PF20990"/>
    </source>
</evidence>
<dbReference type="Proteomes" id="UP000029078">
    <property type="component" value="Unassembled WGS sequence"/>
</dbReference>
<dbReference type="AlphaFoldDB" id="A0A087CW68"/>
<evidence type="ECO:0000259" key="2">
    <source>
        <dbReference type="Pfam" id="PF09972"/>
    </source>
</evidence>
<dbReference type="InterPro" id="IPR018702">
    <property type="entry name" value="DUF2207"/>
</dbReference>
<evidence type="ECO:0000256" key="1">
    <source>
        <dbReference type="SAM" id="Phobius"/>
    </source>
</evidence>
<dbReference type="Pfam" id="PF20990">
    <property type="entry name" value="DUF2207_C"/>
    <property type="match status" value="1"/>
</dbReference>
<evidence type="ECO:0000313" key="5">
    <source>
        <dbReference type="Proteomes" id="UP000029078"/>
    </source>
</evidence>
<feature type="domain" description="DUF2207" evidence="2">
    <location>
        <begin position="40"/>
        <end position="262"/>
    </location>
</feature>
<feature type="transmembrane region" description="Helical" evidence="1">
    <location>
        <begin position="305"/>
        <end position="327"/>
    </location>
</feature>
<dbReference type="STRING" id="78346.BRUM_0659"/>
<name>A0A087CW68_BIFRU</name>
<dbReference type="Pfam" id="PF09972">
    <property type="entry name" value="DUF2207"/>
    <property type="match status" value="1"/>
</dbReference>
<proteinExistence type="predicted"/>
<keyword evidence="5" id="KW-1185">Reference proteome</keyword>
<feature type="domain" description="Predicted membrane protein YciQ-like C-terminal" evidence="3">
    <location>
        <begin position="338"/>
        <end position="626"/>
    </location>
</feature>
<accession>A0A087CW68</accession>
<reference evidence="4 5" key="1">
    <citation type="submission" date="2014-03" db="EMBL/GenBank/DDBJ databases">
        <title>Genomics of Bifidobacteria.</title>
        <authorList>
            <person name="Ventura M."/>
            <person name="Milani C."/>
            <person name="Lugli G.A."/>
        </authorList>
    </citation>
    <scope>NUCLEOTIDE SEQUENCE [LARGE SCALE GENOMIC DNA]</scope>
    <source>
        <strain evidence="4 5">LMG 21811</strain>
    </source>
</reference>
<keyword evidence="1" id="KW-1133">Transmembrane helix</keyword>
<dbReference type="eggNOG" id="COG4907">
    <property type="taxonomic scope" value="Bacteria"/>
</dbReference>
<comment type="caution">
    <text evidence="4">The sequence shown here is derived from an EMBL/GenBank/DDBJ whole genome shotgun (WGS) entry which is preliminary data.</text>
</comment>
<dbReference type="EMBL" id="JGZL01000012">
    <property type="protein sequence ID" value="KFI87518.1"/>
    <property type="molecule type" value="Genomic_DNA"/>
</dbReference>
<dbReference type="RefSeq" id="WP_026646559.1">
    <property type="nucleotide sequence ID" value="NZ_JGZL01000012.1"/>
</dbReference>
<dbReference type="InterPro" id="IPR048389">
    <property type="entry name" value="YciQ-like_C"/>
</dbReference>
<feature type="transmembrane region" description="Helical" evidence="1">
    <location>
        <begin position="545"/>
        <end position="565"/>
    </location>
</feature>
<sequence length="740" mass="79767">MNIRRTLVSLLSTIVVTLTMLGIVLINAQTSDEEPDLSYRTLDYDVAVQRNGDLKVTQHIDMRLKDRGRDWKQMYQRYTLKSSDLTNIDDISVKDVTNNETYIHGNFAFPDNVTDWNARYAGQWYIVDVTEDENDPQPFNPQTDGLSDDGQADKTLEIGWNIPQTVSEDSLKFDVSMTLHGVSTAYDDVVSFQWEPFGEENQIPIGTVTGKVTFPNGINGKNSWAWLHTKNTSTTNRGDNGSLMFSANDVRAGDYLDVVAMFDASQAQGVARTKSGAYKQRLIDDETKQEREWRSSQHTKAVKRVAGWIFAALIGIALAVAALYFAIVSFRKSQYKGDIEYWRDLPDLSPAAAAKMEDIMSASSSIFGSGKIKNADKLANRQMSATVMSLASKGAIAIYPGPVDLYNGIDLTTASAASVAGMLGSNAASARKLKKTSTIAIMPVVHNDIGSLLLSSSERAVLDILLKASSRLHDAQVFDMKQMSKAFKHYSSGYKLLEAFDNACSTEFDDLHAVKPMGLLSYLFSGLGIAFAFFMALKYVQDGELAVTLVVCVPVAALCAFAAAYGKRYVLTDEGQRYGGQVAGLKRYLTDFSDFTDRGVLDMTLWGRYMVYATAFGISKKAMAQLAKAYPEVADPQWLDEHAGTSYMYMPLRSSSLLGASVGTSLGASTIDPAAFSANFGDLGAQLSSSFADVRSTISAAASSSSSGGSGSFGGSGGSFSGGGFGGSSGGSGGGSFGGR</sequence>
<evidence type="ECO:0000313" key="4">
    <source>
        <dbReference type="EMBL" id="KFI87518.1"/>
    </source>
</evidence>
<organism evidence="4 5">
    <name type="scientific">Bifidobacterium ruminantium</name>
    <dbReference type="NCBI Taxonomy" id="78346"/>
    <lineage>
        <taxon>Bacteria</taxon>
        <taxon>Bacillati</taxon>
        <taxon>Actinomycetota</taxon>
        <taxon>Actinomycetes</taxon>
        <taxon>Bifidobacteriales</taxon>
        <taxon>Bifidobacteriaceae</taxon>
        <taxon>Bifidobacterium</taxon>
    </lineage>
</organism>